<accession>A0A1B1B7Y0</accession>
<dbReference type="Proteomes" id="UP000092659">
    <property type="component" value="Chromosome"/>
</dbReference>
<dbReference type="EMBL" id="JAGGLP010000006">
    <property type="protein sequence ID" value="MBP2050681.1"/>
    <property type="molecule type" value="Genomic_DNA"/>
</dbReference>
<evidence type="ECO:0000256" key="1">
    <source>
        <dbReference type="SAM" id="Phobius"/>
    </source>
</evidence>
<evidence type="ECO:0000313" key="2">
    <source>
        <dbReference type="EMBL" id="ANP54935.1"/>
    </source>
</evidence>
<reference evidence="2 4" key="1">
    <citation type="submission" date="2016-06" db="EMBL/GenBank/DDBJ databases">
        <title>Complete genome sequence of Streptomyces griseochromogenes ATCC 14511, the Blasticidin S producer.</title>
        <authorList>
            <person name="Wu L."/>
        </authorList>
    </citation>
    <scope>NUCLEOTIDE SEQUENCE [LARGE SCALE GENOMIC DNA]</scope>
    <source>
        <strain evidence="2 4">ATCC 14511</strain>
    </source>
</reference>
<dbReference type="KEGG" id="sgs:AVL59_39885"/>
<organism evidence="2 4">
    <name type="scientific">Streptomyces griseochromogenes</name>
    <dbReference type="NCBI Taxonomy" id="68214"/>
    <lineage>
        <taxon>Bacteria</taxon>
        <taxon>Bacillati</taxon>
        <taxon>Actinomycetota</taxon>
        <taxon>Actinomycetes</taxon>
        <taxon>Kitasatosporales</taxon>
        <taxon>Streptomycetaceae</taxon>
        <taxon>Streptomyces</taxon>
    </lineage>
</organism>
<gene>
    <name evidence="2" type="ORF">AVL59_39885</name>
    <name evidence="3" type="ORF">J2Z21_003620</name>
</gene>
<keyword evidence="1" id="KW-0812">Transmembrane</keyword>
<evidence type="ECO:0000313" key="5">
    <source>
        <dbReference type="Proteomes" id="UP001519309"/>
    </source>
</evidence>
<dbReference type="RefSeq" id="WP_067314301.1">
    <property type="nucleotide sequence ID" value="NZ_CP016279.1"/>
</dbReference>
<feature type="transmembrane region" description="Helical" evidence="1">
    <location>
        <begin position="81"/>
        <end position="97"/>
    </location>
</feature>
<dbReference type="OrthoDB" id="1550403at2"/>
<dbReference type="EMBL" id="CP016279">
    <property type="protein sequence ID" value="ANP54935.1"/>
    <property type="molecule type" value="Genomic_DNA"/>
</dbReference>
<feature type="transmembrane region" description="Helical" evidence="1">
    <location>
        <begin position="55"/>
        <end position="75"/>
    </location>
</feature>
<proteinExistence type="predicted"/>
<protein>
    <submittedName>
        <fullName evidence="3">Fatty acid desaturase</fullName>
    </submittedName>
    <submittedName>
        <fullName evidence="2">Stearoyl-CoA 9-desaturase</fullName>
    </submittedName>
</protein>
<sequence>MPSTPTASVLLDRTDATDPRESMRALPRFLQYPLTVFTGKPLVGQRAFRWWTPGYHLFQAVLAPVLGVALGMAAWTLSGPWLLLLLPGWAITLHGMRNLRMLIFHQCSHRNMFRRRRLDTVIGGAIASLLIVQHFQRYSQEHVSDHHAVHHMTLRDPTVQAFLLTLDVHPGMTRAQMYRRVVRKLCSPLFHAEFAWGRMRSFWHGSMPGEKITALALYGGTLTLTVATGTWPAFLVIWCVPLFPLFQVSNVLRLCCKHTFPAPDVKVRRGKEYFGSLTNAVFLGEAAPSADLRGPVRAKAWTRWLLRMTFVHAPIRFCVITADTPTHDYHHRYPSKKEWANYLFTRQHDLEDGSPGGWPPYTSCWGLGNAIGAVFDSLSAADPEEFDVRRIREVSKRELFAAFDD</sequence>
<reference evidence="3 5" key="2">
    <citation type="submission" date="2021-03" db="EMBL/GenBank/DDBJ databases">
        <title>Genomic Encyclopedia of Type Strains, Phase IV (KMG-IV): sequencing the most valuable type-strain genomes for metagenomic binning, comparative biology and taxonomic classification.</title>
        <authorList>
            <person name="Goeker M."/>
        </authorList>
    </citation>
    <scope>NUCLEOTIDE SEQUENCE [LARGE SCALE GENOMIC DNA]</scope>
    <source>
        <strain evidence="3 5">DSM 40499</strain>
    </source>
</reference>
<dbReference type="Proteomes" id="UP001519309">
    <property type="component" value="Unassembled WGS sequence"/>
</dbReference>
<keyword evidence="1" id="KW-1133">Transmembrane helix</keyword>
<evidence type="ECO:0000313" key="3">
    <source>
        <dbReference type="EMBL" id="MBP2050681.1"/>
    </source>
</evidence>
<dbReference type="STRING" id="68214.AVL59_39885"/>
<evidence type="ECO:0000313" key="4">
    <source>
        <dbReference type="Proteomes" id="UP000092659"/>
    </source>
</evidence>
<name>A0A1B1B7Y0_9ACTN</name>
<keyword evidence="5" id="KW-1185">Reference proteome</keyword>
<dbReference type="AlphaFoldDB" id="A0A1B1B7Y0"/>
<keyword evidence="1" id="KW-0472">Membrane</keyword>